<organism evidence="3 4">
    <name type="scientific">Alkalidesulfovibrio alkalitolerans DSM 16529</name>
    <dbReference type="NCBI Taxonomy" id="1121439"/>
    <lineage>
        <taxon>Bacteria</taxon>
        <taxon>Pseudomonadati</taxon>
        <taxon>Thermodesulfobacteriota</taxon>
        <taxon>Desulfovibrionia</taxon>
        <taxon>Desulfovibrionales</taxon>
        <taxon>Desulfovibrionaceae</taxon>
        <taxon>Alkalidesulfovibrio</taxon>
    </lineage>
</organism>
<keyword evidence="4" id="KW-1185">Reference proteome</keyword>
<gene>
    <name evidence="3" type="ORF">dsat_2383</name>
</gene>
<dbReference type="GO" id="GO:0006508">
    <property type="term" value="P:proteolysis"/>
    <property type="evidence" value="ECO:0007669"/>
    <property type="project" value="UniProtKB-KW"/>
</dbReference>
<keyword evidence="3" id="KW-0378">Hydrolase</keyword>
<dbReference type="InterPro" id="IPR029062">
    <property type="entry name" value="Class_I_gatase-like"/>
</dbReference>
<comment type="caution">
    <text evidence="3">The sequence shown here is derived from an EMBL/GenBank/DDBJ whole genome shotgun (WGS) entry which is preliminary data.</text>
</comment>
<dbReference type="InterPro" id="IPR006286">
    <property type="entry name" value="C56_PfpI-like"/>
</dbReference>
<protein>
    <submittedName>
        <fullName evidence="3">Intracellular protease, PfpI family</fullName>
    </submittedName>
</protein>
<dbReference type="RefSeq" id="WP_020886269.1">
    <property type="nucleotide sequence ID" value="NZ_ATHI01000005.1"/>
</dbReference>
<dbReference type="eggNOG" id="COG0693">
    <property type="taxonomic scope" value="Bacteria"/>
</dbReference>
<dbReference type="PANTHER" id="PTHR42733">
    <property type="entry name" value="DJ-1 PROTEIN"/>
    <property type="match status" value="1"/>
</dbReference>
<dbReference type="SUPFAM" id="SSF52317">
    <property type="entry name" value="Class I glutamine amidotransferase-like"/>
    <property type="match status" value="1"/>
</dbReference>
<dbReference type="EMBL" id="ATHI01000005">
    <property type="protein sequence ID" value="EPR35020.1"/>
    <property type="molecule type" value="Genomic_DNA"/>
</dbReference>
<dbReference type="Gene3D" id="3.40.50.880">
    <property type="match status" value="1"/>
</dbReference>
<evidence type="ECO:0000259" key="2">
    <source>
        <dbReference type="Pfam" id="PF01965"/>
    </source>
</evidence>
<dbReference type="NCBIfam" id="TIGR01382">
    <property type="entry name" value="PfpI"/>
    <property type="match status" value="1"/>
</dbReference>
<dbReference type="Proteomes" id="UP000014975">
    <property type="component" value="Unassembled WGS sequence"/>
</dbReference>
<keyword evidence="3" id="KW-0645">Protease</keyword>
<evidence type="ECO:0000313" key="4">
    <source>
        <dbReference type="Proteomes" id="UP000014975"/>
    </source>
</evidence>
<comment type="similarity">
    <text evidence="1">Belongs to the peptidase C56 family.</text>
</comment>
<dbReference type="PROSITE" id="PS51276">
    <property type="entry name" value="PEPTIDASE_C56_PFPI"/>
    <property type="match status" value="1"/>
</dbReference>
<proteinExistence type="inferred from homology"/>
<dbReference type="STRING" id="1121439.dsat_2383"/>
<evidence type="ECO:0000313" key="3">
    <source>
        <dbReference type="EMBL" id="EPR35020.1"/>
    </source>
</evidence>
<sequence length="173" mass="18446">MYDPKALIITADGFEDSELLVPMYRLQEAGFSVDVAAPAKGTVTGKQGYEVEANLALDKIESAEGCGYKILVIPGGKAPAKLREIPKALDIARDFAAAGLPIAAICHGPQVLISAGLLRGRKATCYKTVREEMVAAGVDYQDAEVVVDGQFVTSRQPSDLPAFNHEIMRLLGV</sequence>
<evidence type="ECO:0000256" key="1">
    <source>
        <dbReference type="ARBA" id="ARBA00008542"/>
    </source>
</evidence>
<dbReference type="PANTHER" id="PTHR42733:SF2">
    <property type="entry name" value="DJ-1_THIJ_PFPI FAMILY PROTEIN"/>
    <property type="match status" value="1"/>
</dbReference>
<dbReference type="AlphaFoldDB" id="S7TEK3"/>
<feature type="domain" description="DJ-1/PfpI" evidence="2">
    <location>
        <begin position="5"/>
        <end position="169"/>
    </location>
</feature>
<name>S7TEK3_9BACT</name>
<accession>S7TEK3</accession>
<dbReference type="Pfam" id="PF01965">
    <property type="entry name" value="DJ-1_PfpI"/>
    <property type="match status" value="1"/>
</dbReference>
<dbReference type="GO" id="GO:0008233">
    <property type="term" value="F:peptidase activity"/>
    <property type="evidence" value="ECO:0007669"/>
    <property type="project" value="UniProtKB-KW"/>
</dbReference>
<reference evidence="3 4" key="1">
    <citation type="journal article" date="2013" name="Genome Announc.">
        <title>Draft genome sequences for three mercury-methylating, sulfate-reducing bacteria.</title>
        <authorList>
            <person name="Brown S.D."/>
            <person name="Hurt R.A.Jr."/>
            <person name="Gilmour C.C."/>
            <person name="Elias D.A."/>
        </authorList>
    </citation>
    <scope>NUCLEOTIDE SEQUENCE [LARGE SCALE GENOMIC DNA]</scope>
    <source>
        <strain evidence="3 4">DSM 16529</strain>
    </source>
</reference>
<dbReference type="InterPro" id="IPR002818">
    <property type="entry name" value="DJ-1/PfpI"/>
</dbReference>
<dbReference type="PATRIC" id="fig|1121439.3.peg.778"/>
<dbReference type="OrthoDB" id="9792284at2"/>
<dbReference type="CDD" id="cd03134">
    <property type="entry name" value="GATase1_PfpI_like"/>
    <property type="match status" value="1"/>
</dbReference>